<accession>W3WPZ7</accession>
<evidence type="ECO:0000313" key="2">
    <source>
        <dbReference type="Proteomes" id="UP000030651"/>
    </source>
</evidence>
<dbReference type="KEGG" id="pfy:PFICI_12813"/>
<name>W3WPZ7_PESFW</name>
<dbReference type="InParanoid" id="W3WPZ7"/>
<gene>
    <name evidence="1" type="ORF">PFICI_12813</name>
</gene>
<organism evidence="1 2">
    <name type="scientific">Pestalotiopsis fici (strain W106-1 / CGMCC3.15140)</name>
    <dbReference type="NCBI Taxonomy" id="1229662"/>
    <lineage>
        <taxon>Eukaryota</taxon>
        <taxon>Fungi</taxon>
        <taxon>Dikarya</taxon>
        <taxon>Ascomycota</taxon>
        <taxon>Pezizomycotina</taxon>
        <taxon>Sordariomycetes</taxon>
        <taxon>Xylariomycetidae</taxon>
        <taxon>Amphisphaeriales</taxon>
        <taxon>Sporocadaceae</taxon>
        <taxon>Pestalotiopsis</taxon>
    </lineage>
</organism>
<dbReference type="GeneID" id="19277826"/>
<evidence type="ECO:0000313" key="1">
    <source>
        <dbReference type="EMBL" id="ETS75869.1"/>
    </source>
</evidence>
<dbReference type="Proteomes" id="UP000030651">
    <property type="component" value="Unassembled WGS sequence"/>
</dbReference>
<reference evidence="2" key="1">
    <citation type="journal article" date="2015" name="BMC Genomics">
        <title>Genomic and transcriptomic analysis of the endophytic fungus Pestalotiopsis fici reveals its lifestyle and high potential for synthesis of natural products.</title>
        <authorList>
            <person name="Wang X."/>
            <person name="Zhang X."/>
            <person name="Liu L."/>
            <person name="Xiang M."/>
            <person name="Wang W."/>
            <person name="Sun X."/>
            <person name="Che Y."/>
            <person name="Guo L."/>
            <person name="Liu G."/>
            <person name="Guo L."/>
            <person name="Wang C."/>
            <person name="Yin W.B."/>
            <person name="Stadler M."/>
            <person name="Zhang X."/>
            <person name="Liu X."/>
        </authorList>
    </citation>
    <scope>NUCLEOTIDE SEQUENCE [LARGE SCALE GENOMIC DNA]</scope>
    <source>
        <strain evidence="2">W106-1 / CGMCC3.15140</strain>
    </source>
</reference>
<dbReference type="RefSeq" id="XP_007839585.1">
    <property type="nucleotide sequence ID" value="XM_007841394.1"/>
</dbReference>
<protein>
    <submittedName>
        <fullName evidence="1">Uncharacterized protein</fullName>
    </submittedName>
</protein>
<dbReference type="EMBL" id="KI912118">
    <property type="protein sequence ID" value="ETS75869.1"/>
    <property type="molecule type" value="Genomic_DNA"/>
</dbReference>
<proteinExistence type="predicted"/>
<keyword evidence="2" id="KW-1185">Reference proteome</keyword>
<dbReference type="AlphaFoldDB" id="W3WPZ7"/>
<sequence>MDGVSAAASAIAIVQAAGMLHVVGKSFWDTFISKDNEDRGGDATARVASIDEFIQKIKLLQFATAATPPAPPEGGGGPAVLANAVTVSGLGGTLTQCEAQLASLRKKVAKMTLPAGVNKWKRFVATVRIKLNETEFPHLESTIGTLLTQLELIISLAHYELHERSQKAQAEAAQILQRLEQRQQEDRIQVFDQHTASLAVIQNTLEQSGVQLGKQEQIFQESHDIIIKALEKLTISPRLDRTASELSGTTAGTVAVETMEVDDDDDDDNDAVVPVAPGLILHPGFNFRDDRLEGAAEIAKPTLDLIGRWLDPSSVDVSRVYIHASKDDDATHDLCNRVVYELAMANSSRLLCYNGLPREGSPPADGWYTMTHLIWWLSAQMLIAMPHLDGHMPASGYDPDVPSLVEKLQKVPDDGPAYVVLYLPGESCHGDSDRKLYYSLVASMCGISSTRVRLLLFSDGKDCEVMNLFGTNKLVIDNVTRQDKMSLDDWMPPNIG</sequence>
<dbReference type="HOGENOM" id="CLU_549936_0_0_1"/>
<dbReference type="OrthoDB" id="4773337at2759"/>